<dbReference type="RefSeq" id="WP_306633060.1">
    <property type="nucleotide sequence ID" value="NZ_JAUSXB010000001.1"/>
</dbReference>
<dbReference type="Proteomes" id="UP001236806">
    <property type="component" value="Unassembled WGS sequence"/>
</dbReference>
<proteinExistence type="predicted"/>
<dbReference type="EMBL" id="JAUSXB010000001">
    <property type="protein sequence ID" value="MDQ0672554.1"/>
    <property type="molecule type" value="Genomic_DNA"/>
</dbReference>
<keyword evidence="4" id="KW-1185">Reference proteome</keyword>
<gene>
    <name evidence="3" type="ORF">QFZ36_000115</name>
</gene>
<feature type="compositionally biased region" description="Acidic residues" evidence="1">
    <location>
        <begin position="291"/>
        <end position="305"/>
    </location>
</feature>
<dbReference type="InterPro" id="IPR047682">
    <property type="entry name" value="SepH-like"/>
</dbReference>
<evidence type="ECO:0000259" key="2">
    <source>
        <dbReference type="Pfam" id="PF11268"/>
    </source>
</evidence>
<reference evidence="3 4" key="1">
    <citation type="submission" date="2023-07" db="EMBL/GenBank/DDBJ databases">
        <title>Comparative genomics of wheat-associated soil bacteria to identify genetic determinants of phenazine resistance.</title>
        <authorList>
            <person name="Mouncey N."/>
        </authorList>
    </citation>
    <scope>NUCLEOTIDE SEQUENCE [LARGE SCALE GENOMIC DNA]</scope>
    <source>
        <strain evidence="3 4">W1I3</strain>
    </source>
</reference>
<evidence type="ECO:0000256" key="1">
    <source>
        <dbReference type="SAM" id="MobiDB-lite"/>
    </source>
</evidence>
<feature type="compositionally biased region" description="Gly residues" evidence="1">
    <location>
        <begin position="368"/>
        <end position="380"/>
    </location>
</feature>
<protein>
    <recommendedName>
        <fullName evidence="2">DUF3071 domain-containing protein</fullName>
    </recommendedName>
</protein>
<name>A0ABU0PF12_9MICC</name>
<feature type="region of interest" description="Disordered" evidence="1">
    <location>
        <begin position="359"/>
        <end position="463"/>
    </location>
</feature>
<accession>A0ABU0PF12</accession>
<evidence type="ECO:0000313" key="4">
    <source>
        <dbReference type="Proteomes" id="UP001236806"/>
    </source>
</evidence>
<feature type="region of interest" description="Disordered" evidence="1">
    <location>
        <begin position="278"/>
        <end position="333"/>
    </location>
</feature>
<organism evidence="3 4">
    <name type="scientific">Pseudarthrobacter siccitolerans</name>
    <dbReference type="NCBI Taxonomy" id="861266"/>
    <lineage>
        <taxon>Bacteria</taxon>
        <taxon>Bacillati</taxon>
        <taxon>Actinomycetota</taxon>
        <taxon>Actinomycetes</taxon>
        <taxon>Micrococcales</taxon>
        <taxon>Micrococcaceae</taxon>
        <taxon>Pseudarthrobacter</taxon>
    </lineage>
</organism>
<feature type="region of interest" description="Disordered" evidence="1">
    <location>
        <begin position="217"/>
        <end position="250"/>
    </location>
</feature>
<dbReference type="InterPro" id="IPR021421">
    <property type="entry name" value="DUF3071"/>
</dbReference>
<dbReference type="NCBIfam" id="NF040712">
    <property type="entry name" value="SepH"/>
    <property type="match status" value="1"/>
</dbReference>
<dbReference type="Pfam" id="PF11268">
    <property type="entry name" value="DUF3071"/>
    <property type="match status" value="1"/>
</dbReference>
<comment type="caution">
    <text evidence="3">The sequence shown here is derived from an EMBL/GenBank/DDBJ whole genome shotgun (WGS) entry which is preliminary data.</text>
</comment>
<feature type="domain" description="DUF3071" evidence="2">
    <location>
        <begin position="1"/>
        <end position="182"/>
    </location>
</feature>
<evidence type="ECO:0000313" key="3">
    <source>
        <dbReference type="EMBL" id="MDQ0672554.1"/>
    </source>
</evidence>
<sequence>MQDLRLVGVHDDGMHLLLSGAGGEMFQLPIDEALRTASRPAPRPASERPAIPLSPRDIQARIRAGATAADVAELSGLPLAKVERYEGPVLAEREYVAQQARKVEVASPSPGHDIYRSAFGDSPATLADMVAHRLSAHGIDPSSVEWDSWRRQDGTWTVSASFEANTGGKAGIGEEPPALWTFSPTRKSLQNANRWAQQLSELEPLDGPVPARRLSAVSDRPFDFETDADSVRPSPGAEGQPDAKDPDGLLDMLRSRRGQRLGVDEDSDDALALLLTHGVPAAHPRPSEVAAEAEEDADESQEDIPETPAAQASSFTRRRDARPSMLSRLSLIPPHREAMEDALKLHDGVSTETREITIVASPLRPSGGAQGGTPGNGHGDAGSREAGGSDSGGSAGGSVNLSSGAGLNELLGNNPRRPAPRPDDSSPATGQLPETGAPERQPGRPKRSSVPSWDEIVFGTRSE</sequence>